<reference evidence="7" key="1">
    <citation type="submission" date="2025-08" db="UniProtKB">
        <authorList>
            <consortium name="RefSeq"/>
        </authorList>
    </citation>
    <scope>IDENTIFICATION</scope>
</reference>
<evidence type="ECO:0000313" key="6">
    <source>
        <dbReference type="Proteomes" id="UP000694867"/>
    </source>
</evidence>
<dbReference type="GO" id="GO:0005829">
    <property type="term" value="C:cytosol"/>
    <property type="evidence" value="ECO:0007669"/>
    <property type="project" value="GOC"/>
</dbReference>
<evidence type="ECO:0000256" key="3">
    <source>
        <dbReference type="ARBA" id="ARBA00023034"/>
    </source>
</evidence>
<gene>
    <name evidence="7" type="primary">LOC100903076</name>
</gene>
<feature type="domain" description="TRAPPC10/Trs130 N-terminal" evidence="5">
    <location>
        <begin position="2"/>
        <end position="314"/>
    </location>
</feature>
<dbReference type="Pfam" id="PF23036">
    <property type="entry name" value="TRAPPC10_1st"/>
    <property type="match status" value="1"/>
</dbReference>
<dbReference type="RefSeq" id="XP_018494809.2">
    <property type="nucleotide sequence ID" value="XM_018639293.2"/>
</dbReference>
<dbReference type="InterPro" id="IPR056913">
    <property type="entry name" value="TRAPPC10/Trs130_N"/>
</dbReference>
<evidence type="ECO:0000259" key="5">
    <source>
        <dbReference type="Pfam" id="PF23036"/>
    </source>
</evidence>
<organism evidence="6 7">
    <name type="scientific">Galendromus occidentalis</name>
    <name type="common">western predatory mite</name>
    <dbReference type="NCBI Taxonomy" id="34638"/>
    <lineage>
        <taxon>Eukaryota</taxon>
        <taxon>Metazoa</taxon>
        <taxon>Ecdysozoa</taxon>
        <taxon>Arthropoda</taxon>
        <taxon>Chelicerata</taxon>
        <taxon>Arachnida</taxon>
        <taxon>Acari</taxon>
        <taxon>Parasitiformes</taxon>
        <taxon>Mesostigmata</taxon>
        <taxon>Gamasina</taxon>
        <taxon>Phytoseioidea</taxon>
        <taxon>Phytoseiidae</taxon>
        <taxon>Typhlodrominae</taxon>
        <taxon>Galendromus</taxon>
    </lineage>
</organism>
<dbReference type="AlphaFoldDB" id="A0AAJ7P9H6"/>
<sequence>MEAKPLVTYAGKPGLFESLREAVCPAVSAEATEWKRSLGRTKNVHIDANWVPFDRDKLSANRETLLNRQYLHTFWTDCSDSDEYRSTVKQEIMVWMADLKGKSQWDWFIVVVEDNSRKTPAKTTSKLLKSTVWDKIRNDFPSKNIDRVSTFVRPSRSDKNASSLNSFIGQFRIALLHALNREIGYYEDKLREKREARNQPAWSFIDFYFMQEQLAFVLETMTLYEDALVQYDELDALLTQFVINAAHEQESPMWLQNLTDCKDSWRALCMKSVCPVGDRGPFENSRGSLLDLRNMLLVRICNILILLCRPWEMAQRVLPYIQNAQLELKSLGAELTRPGAVDAWALAAFLEILLVSERYNDSTQVECYSLHTAQLWAHARLKMKALGQLCGLMPQATPSSEQIHLVVNILAGLGDDPRSGEHEMSPCRRVSEALSSKESFMRHYKDICEIAMGTFKHVGRLRSARLIGKDLAEFYLEKDEPQMAVQFLQDLLKMYLMEQWVPLAVETQKQLLKCYELLSYDLLYLHTVLLLATNSWLDQMERRHFFDNVLTTKDRLAKSMKNKQNLTFAFAGIFSLDDLEVESNSSILTLNSNVTVKLTITSNLLAEVKMRKVAVPCAELGKDSGQGHRMMPRKPIVLGPGSRRPPPQITIQHVNQSNSVGLVCSNQHQVLSRQDSANLGSPSSQDIVRVKSDTLFLAKDIYLAPGQNIIKLPFKTSQWGNYELRQVVMEWDHLGFVEELENSLLRTKVDIIQEKCKLSFEMPNSELLAGVDQVVQLTLHAGSQAIAASSSVTLGSPSSALLFGEDSINILEEIPAFGTRTFSISLRSDFCDQWTPKGAIHELQASAAWDDVKASVRLRFKPPFVVTHKLHSCDTAKFLQVEVVGHSAEIFSIKNPRFECPPGLRARILAEVEPFKVSAGYSNSFVWQLESDGDVAVPLILSFSLDFEWLEHSQTGVYSASFKLDAFKTLYSIHATVEPESQGHCKVDAVCKLNIRIKRLSPDGDEGGQIHLEVLVDPSMWALLGKNSDVFSVEPRDYTSSIEMKPLVRGFLPVPQIRLMRYRPPSKADAYNELAEEKLEPFLPGQIYNWSRASQVHVPTAAHSDGK</sequence>
<dbReference type="KEGG" id="goe:100903076"/>
<keyword evidence="2" id="KW-0813">Transport</keyword>
<evidence type="ECO:0000259" key="4">
    <source>
        <dbReference type="Pfam" id="PF12584"/>
    </source>
</evidence>
<dbReference type="Pfam" id="PF12584">
    <property type="entry name" value="TRAPPC10"/>
    <property type="match status" value="1"/>
</dbReference>
<keyword evidence="3" id="KW-0333">Golgi apparatus</keyword>
<feature type="domain" description="TRAPPC10/Trs130 C-terminal" evidence="4">
    <location>
        <begin position="974"/>
        <end position="1098"/>
    </location>
</feature>
<accession>A0AAJ7P9H6</accession>
<keyword evidence="6" id="KW-1185">Reference proteome</keyword>
<evidence type="ECO:0000313" key="7">
    <source>
        <dbReference type="RefSeq" id="XP_018494809.2"/>
    </source>
</evidence>
<dbReference type="GO" id="GO:1990071">
    <property type="term" value="C:TRAPPII protein complex"/>
    <property type="evidence" value="ECO:0007669"/>
    <property type="project" value="InterPro"/>
</dbReference>
<comment type="subcellular location">
    <subcellularLocation>
        <location evidence="1">Golgi apparatus</location>
    </subcellularLocation>
</comment>
<dbReference type="GO" id="GO:0006891">
    <property type="term" value="P:intra-Golgi vesicle-mediated transport"/>
    <property type="evidence" value="ECO:0007669"/>
    <property type="project" value="TreeGrafter"/>
</dbReference>
<dbReference type="PANTHER" id="PTHR13251:SF3">
    <property type="entry name" value="TRAFFICKING PROTEIN PARTICLE COMPLEX SUBUNIT 10"/>
    <property type="match status" value="1"/>
</dbReference>
<evidence type="ECO:0000256" key="2">
    <source>
        <dbReference type="ARBA" id="ARBA00022448"/>
    </source>
</evidence>
<dbReference type="Proteomes" id="UP000694867">
    <property type="component" value="Unplaced"/>
</dbReference>
<dbReference type="PANTHER" id="PTHR13251">
    <property type="entry name" value="EPILEPSY HOLOPROSENCEPHALY CANDIDATE 1/TMEM1"/>
    <property type="match status" value="1"/>
</dbReference>
<name>A0AAJ7P9H6_9ACAR</name>
<proteinExistence type="predicted"/>
<dbReference type="GeneID" id="100903076"/>
<protein>
    <submittedName>
        <fullName evidence="7">Trafficking protein particle complex subunit 10</fullName>
    </submittedName>
</protein>
<dbReference type="GO" id="GO:0034498">
    <property type="term" value="P:early endosome to Golgi transport"/>
    <property type="evidence" value="ECO:0007669"/>
    <property type="project" value="TreeGrafter"/>
</dbReference>
<evidence type="ECO:0000256" key="1">
    <source>
        <dbReference type="ARBA" id="ARBA00004555"/>
    </source>
</evidence>
<dbReference type="InterPro" id="IPR045126">
    <property type="entry name" value="TRAPPC10/Trs130"/>
</dbReference>
<dbReference type="CTD" id="41833"/>
<dbReference type="InterPro" id="IPR022233">
    <property type="entry name" value="TRAPPC10/Trs130_C"/>
</dbReference>